<dbReference type="Pfam" id="PF01288">
    <property type="entry name" value="HPPK"/>
    <property type="match status" value="1"/>
</dbReference>
<dbReference type="InterPro" id="IPR000550">
    <property type="entry name" value="Hppk"/>
</dbReference>
<comment type="function">
    <text evidence="10">Catalyzes the transfer of pyrophosphate from adenosine triphosphate (ATP) to 6-hydroxymethyl-7,8-dihydropterin, an enzymatic step in folate biosynthesis pathway.</text>
</comment>
<gene>
    <name evidence="14" type="primary">folK</name>
    <name evidence="14" type="ORF">NYR54_11710</name>
</gene>
<comment type="pathway">
    <text evidence="1">Cofactor biosynthesis; tetrahydrofolate biosynthesis; 2-amino-4-hydroxy-6-hydroxymethyl-7,8-dihydropteridine diphosphate from 7,8-dihydroneopterin triphosphate: step 4/4.</text>
</comment>
<dbReference type="GO" id="GO:0016301">
    <property type="term" value="F:kinase activity"/>
    <property type="evidence" value="ECO:0007669"/>
    <property type="project" value="UniProtKB-KW"/>
</dbReference>
<dbReference type="EC" id="2.7.6.3" evidence="3"/>
<keyword evidence="7" id="KW-0418">Kinase</keyword>
<dbReference type="GO" id="GO:0005524">
    <property type="term" value="F:ATP binding"/>
    <property type="evidence" value="ECO:0007669"/>
    <property type="project" value="UniProtKB-KW"/>
</dbReference>
<reference evidence="14" key="1">
    <citation type="submission" date="2022-08" db="EMBL/GenBank/DDBJ databases">
        <title>Chelativorans sichuanense sp. nov., a paraffin oil-degrading bacterium isolated from a mixture of oil-based drill cuttings and paddy soil.</title>
        <authorList>
            <person name="Yu J."/>
            <person name="Liu H."/>
            <person name="Chen Q."/>
        </authorList>
    </citation>
    <scope>NUCLEOTIDE SEQUENCE</scope>
    <source>
        <strain evidence="14">SCAU 2101</strain>
    </source>
</reference>
<dbReference type="InterPro" id="IPR035907">
    <property type="entry name" value="Hppk_sf"/>
</dbReference>
<evidence type="ECO:0000256" key="5">
    <source>
        <dbReference type="ARBA" id="ARBA00022679"/>
    </source>
</evidence>
<evidence type="ECO:0000259" key="13">
    <source>
        <dbReference type="PROSITE" id="PS00794"/>
    </source>
</evidence>
<dbReference type="AlphaFoldDB" id="A0A9X3B9V2"/>
<evidence type="ECO:0000256" key="4">
    <source>
        <dbReference type="ARBA" id="ARBA00016218"/>
    </source>
</evidence>
<keyword evidence="8" id="KW-0067">ATP-binding</keyword>
<dbReference type="RefSeq" id="WP_261515849.1">
    <property type="nucleotide sequence ID" value="NZ_JAODNV010000012.1"/>
</dbReference>
<evidence type="ECO:0000256" key="10">
    <source>
        <dbReference type="ARBA" id="ARBA00029409"/>
    </source>
</evidence>
<evidence type="ECO:0000256" key="9">
    <source>
        <dbReference type="ARBA" id="ARBA00022909"/>
    </source>
</evidence>
<keyword evidence="5 14" id="KW-0808">Transferase</keyword>
<dbReference type="EMBL" id="JAODNV010000012">
    <property type="protein sequence ID" value="MCT8990951.1"/>
    <property type="molecule type" value="Genomic_DNA"/>
</dbReference>
<organism evidence="14 15">
    <name type="scientific">Chelativorans petroleitrophicus</name>
    <dbReference type="NCBI Taxonomy" id="2975484"/>
    <lineage>
        <taxon>Bacteria</taxon>
        <taxon>Pseudomonadati</taxon>
        <taxon>Pseudomonadota</taxon>
        <taxon>Alphaproteobacteria</taxon>
        <taxon>Hyphomicrobiales</taxon>
        <taxon>Phyllobacteriaceae</taxon>
        <taxon>Chelativorans</taxon>
    </lineage>
</organism>
<protein>
    <recommendedName>
        <fullName evidence="4">2-amino-4-hydroxy-6-hydroxymethyldihydropteridine pyrophosphokinase</fullName>
        <ecNumber evidence="3">2.7.6.3</ecNumber>
    </recommendedName>
    <alternativeName>
        <fullName evidence="11">6-hydroxymethyl-7,8-dihydropterin pyrophosphokinase</fullName>
    </alternativeName>
    <alternativeName>
        <fullName evidence="12">7,8-dihydro-6-hydroxymethylpterin-pyrophosphokinase</fullName>
    </alternativeName>
</protein>
<evidence type="ECO:0000256" key="6">
    <source>
        <dbReference type="ARBA" id="ARBA00022741"/>
    </source>
</evidence>
<dbReference type="Proteomes" id="UP001149009">
    <property type="component" value="Unassembled WGS sequence"/>
</dbReference>
<evidence type="ECO:0000256" key="2">
    <source>
        <dbReference type="ARBA" id="ARBA00005810"/>
    </source>
</evidence>
<dbReference type="PROSITE" id="PS00794">
    <property type="entry name" value="HPPK"/>
    <property type="match status" value="1"/>
</dbReference>
<dbReference type="GO" id="GO:0003848">
    <property type="term" value="F:2-amino-4-hydroxy-6-hydroxymethyldihydropteridine diphosphokinase activity"/>
    <property type="evidence" value="ECO:0007669"/>
    <property type="project" value="UniProtKB-EC"/>
</dbReference>
<evidence type="ECO:0000313" key="15">
    <source>
        <dbReference type="Proteomes" id="UP001149009"/>
    </source>
</evidence>
<evidence type="ECO:0000256" key="12">
    <source>
        <dbReference type="ARBA" id="ARBA00033413"/>
    </source>
</evidence>
<comment type="similarity">
    <text evidence="2">Belongs to the HPPK family.</text>
</comment>
<evidence type="ECO:0000256" key="11">
    <source>
        <dbReference type="ARBA" id="ARBA00029766"/>
    </source>
</evidence>
<evidence type="ECO:0000256" key="7">
    <source>
        <dbReference type="ARBA" id="ARBA00022777"/>
    </source>
</evidence>
<keyword evidence="15" id="KW-1185">Reference proteome</keyword>
<dbReference type="Gene3D" id="3.30.70.560">
    <property type="entry name" value="7,8-Dihydro-6-hydroxymethylpterin-pyrophosphokinase HPPK"/>
    <property type="match status" value="1"/>
</dbReference>
<sequence length="176" mass="19756">MSGHSKSRAFLCLGGNIGEPAKAMAAALRALNEDERVSVLQVSSIYRTPPWGVVDQPDFLNAVAEIDTTLSAHELLQLCLATESALKRERHERWGPRVIDIDLLLYDEERIEERDLQVPHPRMLERAFVLVPLSEIAPELRLEGRAISDHLLRLDASGIERVRAGGGWWTMQEQAL</sequence>
<keyword evidence="9" id="KW-0289">Folate biosynthesis</keyword>
<dbReference type="PANTHER" id="PTHR43071">
    <property type="entry name" value="2-AMINO-4-HYDROXY-6-HYDROXYMETHYLDIHYDROPTERIDINE PYROPHOSPHOKINASE"/>
    <property type="match status" value="1"/>
</dbReference>
<dbReference type="SUPFAM" id="SSF55083">
    <property type="entry name" value="6-hydroxymethyl-7,8-dihydropterin pyrophosphokinase, HPPK"/>
    <property type="match status" value="1"/>
</dbReference>
<evidence type="ECO:0000313" key="14">
    <source>
        <dbReference type="EMBL" id="MCT8990951.1"/>
    </source>
</evidence>
<dbReference type="PANTHER" id="PTHR43071:SF1">
    <property type="entry name" value="2-AMINO-4-HYDROXY-6-HYDROXYMETHYLDIHYDROPTERIDINE PYROPHOSPHOKINASE"/>
    <property type="match status" value="1"/>
</dbReference>
<keyword evidence="6" id="KW-0547">Nucleotide-binding</keyword>
<proteinExistence type="inferred from homology"/>
<dbReference type="GO" id="GO:0046656">
    <property type="term" value="P:folic acid biosynthetic process"/>
    <property type="evidence" value="ECO:0007669"/>
    <property type="project" value="UniProtKB-KW"/>
</dbReference>
<comment type="caution">
    <text evidence="14">The sequence shown here is derived from an EMBL/GenBank/DDBJ whole genome shotgun (WGS) entry which is preliminary data.</text>
</comment>
<evidence type="ECO:0000256" key="3">
    <source>
        <dbReference type="ARBA" id="ARBA00013253"/>
    </source>
</evidence>
<evidence type="ECO:0000256" key="1">
    <source>
        <dbReference type="ARBA" id="ARBA00005051"/>
    </source>
</evidence>
<name>A0A9X3B9V2_9HYPH</name>
<evidence type="ECO:0000256" key="8">
    <source>
        <dbReference type="ARBA" id="ARBA00022840"/>
    </source>
</evidence>
<dbReference type="NCBIfam" id="TIGR01498">
    <property type="entry name" value="folK"/>
    <property type="match status" value="1"/>
</dbReference>
<dbReference type="CDD" id="cd00483">
    <property type="entry name" value="HPPK"/>
    <property type="match status" value="1"/>
</dbReference>
<feature type="domain" description="7,8-dihydro-6-hydroxymethylpterin-pyrophosphokinase" evidence="13">
    <location>
        <begin position="93"/>
        <end position="104"/>
    </location>
</feature>
<accession>A0A9X3B9V2</accession>